<protein>
    <submittedName>
        <fullName evidence="1">Uncharacterized protein</fullName>
    </submittedName>
</protein>
<evidence type="ECO:0000313" key="2">
    <source>
        <dbReference type="Proteomes" id="UP000586305"/>
    </source>
</evidence>
<evidence type="ECO:0000313" key="1">
    <source>
        <dbReference type="EMBL" id="NOU49239.1"/>
    </source>
</evidence>
<name>A0A849V6T4_9GAMM</name>
<gene>
    <name evidence="1" type="ORF">HG263_01555</name>
</gene>
<proteinExistence type="predicted"/>
<organism evidence="1 2">
    <name type="scientific">Pseudoalteromonas caenipelagi</name>
    <dbReference type="NCBI Taxonomy" id="2726988"/>
    <lineage>
        <taxon>Bacteria</taxon>
        <taxon>Pseudomonadati</taxon>
        <taxon>Pseudomonadota</taxon>
        <taxon>Gammaproteobacteria</taxon>
        <taxon>Alteromonadales</taxon>
        <taxon>Pseudoalteromonadaceae</taxon>
        <taxon>Pseudoalteromonas</taxon>
    </lineage>
</organism>
<comment type="caution">
    <text evidence="1">The sequence shown here is derived from an EMBL/GenBank/DDBJ whole genome shotgun (WGS) entry which is preliminary data.</text>
</comment>
<keyword evidence="2" id="KW-1185">Reference proteome</keyword>
<dbReference type="AlphaFoldDB" id="A0A849V6T4"/>
<dbReference type="Proteomes" id="UP000586305">
    <property type="component" value="Unassembled WGS sequence"/>
</dbReference>
<dbReference type="EMBL" id="JABBPG010000001">
    <property type="protein sequence ID" value="NOU49239.1"/>
    <property type="molecule type" value="Genomic_DNA"/>
</dbReference>
<accession>A0A849V6T4</accession>
<sequence>MKIKLNKKTIKTLKQPPKEQLDDKATRQIAGGGFTSEWFKELSRMYC</sequence>
<reference evidence="1 2" key="1">
    <citation type="submission" date="2020-04" db="EMBL/GenBank/DDBJ databases">
        <title>Pseudoalteromonas caenipelagi sp. nov., isolated from a tidal flat.</title>
        <authorList>
            <person name="Park S."/>
            <person name="Yoon J.-H."/>
        </authorList>
    </citation>
    <scope>NUCLEOTIDE SEQUENCE [LARGE SCALE GENOMIC DNA]</scope>
    <source>
        <strain evidence="1 2">JBTF-M23</strain>
    </source>
</reference>
<dbReference type="RefSeq" id="WP_171624329.1">
    <property type="nucleotide sequence ID" value="NZ_JABBPG010000001.1"/>
</dbReference>